<dbReference type="InterPro" id="IPR005017">
    <property type="entry name" value="OMPP1/FadL/TodX"/>
</dbReference>
<sequence>MKKSRILGVAVAATLAMGISSSAFATDGYQLIGIGQYAMGMGGAVVAAPDDPLSASISNPAGLALMTPQAAFSAEIFNPTRKTNAGFGEIGSHTNVYGVPAIGWVAPAFGNGIVFGGGVYGTSGLGVNYLQQVPSPLNSITPQQVGALIQSGAITPQQAQLVGTQAPFNNSYVQASSSINFMQLAPSIAMKVNNHLAVGATLNIAAEQASFQQTMTGYAPGEVLNSKFQSVAIPGGIAQTGGLNLASPSWAYGVGFTLGALYQVNDMVTLGFTYKSPIWFTPLTWQTGTQNGPGGVTGNSGQYSGHLNYPQQIALGLAIHPTKQWLISVEGQWINWRSTLNTFKIYGPWNGQGSVSLGTHWSNQWVANIGTQYDVNNWLQVRAGYTYGSNPIQASNIGNNILFPAVVENAITFGSTQKLGMGWKLTEAYMHAFANTLTGAAGSSPFAQNGGTQAPSATLAENSFGLQVGYDF</sequence>
<dbReference type="RefSeq" id="WP_142087335.1">
    <property type="nucleotide sequence ID" value="NZ_SZUV01000001.1"/>
</dbReference>
<evidence type="ECO:0000256" key="1">
    <source>
        <dbReference type="ARBA" id="ARBA00004571"/>
    </source>
</evidence>
<proteinExistence type="inferred from homology"/>
<dbReference type="SUPFAM" id="SSF56935">
    <property type="entry name" value="Porins"/>
    <property type="match status" value="1"/>
</dbReference>
<feature type="chain" id="PRO_5022176238" description="Long-chain fatty acid transporter" evidence="8">
    <location>
        <begin position="26"/>
        <end position="472"/>
    </location>
</feature>
<comment type="subcellular location">
    <subcellularLocation>
        <location evidence="1">Cell outer membrane</location>
        <topology evidence="1">Multi-pass membrane protein</topology>
    </subcellularLocation>
</comment>
<keyword evidence="3" id="KW-1134">Transmembrane beta strand</keyword>
<dbReference type="EMBL" id="SZUV01000001">
    <property type="protein sequence ID" value="TQN51347.1"/>
    <property type="molecule type" value="Genomic_DNA"/>
</dbReference>
<dbReference type="Pfam" id="PF03349">
    <property type="entry name" value="Toluene_X"/>
    <property type="match status" value="1"/>
</dbReference>
<evidence type="ECO:0000256" key="5">
    <source>
        <dbReference type="ARBA" id="ARBA00022729"/>
    </source>
</evidence>
<comment type="caution">
    <text evidence="9">The sequence shown here is derived from an EMBL/GenBank/DDBJ whole genome shotgun (WGS) entry which is preliminary data.</text>
</comment>
<dbReference type="PANTHER" id="PTHR35093:SF8">
    <property type="entry name" value="OUTER MEMBRANE PROTEIN NMB0088-RELATED"/>
    <property type="match status" value="1"/>
</dbReference>
<keyword evidence="5 8" id="KW-0732">Signal</keyword>
<evidence type="ECO:0000256" key="2">
    <source>
        <dbReference type="ARBA" id="ARBA00008163"/>
    </source>
</evidence>
<dbReference type="GO" id="GO:0009279">
    <property type="term" value="C:cell outer membrane"/>
    <property type="evidence" value="ECO:0007669"/>
    <property type="project" value="UniProtKB-SubCell"/>
</dbReference>
<evidence type="ECO:0000313" key="9">
    <source>
        <dbReference type="EMBL" id="TQN51347.1"/>
    </source>
</evidence>
<feature type="signal peptide" evidence="8">
    <location>
        <begin position="1"/>
        <end position="25"/>
    </location>
</feature>
<protein>
    <recommendedName>
        <fullName evidence="11">Long-chain fatty acid transporter</fullName>
    </recommendedName>
</protein>
<evidence type="ECO:0000256" key="4">
    <source>
        <dbReference type="ARBA" id="ARBA00022692"/>
    </source>
</evidence>
<comment type="similarity">
    <text evidence="2">Belongs to the OmpP1/FadL family.</text>
</comment>
<accession>A0A543Q4T9</accession>
<keyword evidence="7" id="KW-0998">Cell outer membrane</keyword>
<dbReference type="PANTHER" id="PTHR35093">
    <property type="entry name" value="OUTER MEMBRANE PROTEIN NMB0088-RELATED"/>
    <property type="match status" value="1"/>
</dbReference>
<dbReference type="Gene3D" id="2.40.160.60">
    <property type="entry name" value="Outer membrane protein transport protein (OMPP1/FadL/TodX)"/>
    <property type="match status" value="1"/>
</dbReference>
<evidence type="ECO:0000256" key="8">
    <source>
        <dbReference type="SAM" id="SignalP"/>
    </source>
</evidence>
<gene>
    <name evidence="9" type="ORF">DLNHIDIE_01219</name>
</gene>
<keyword evidence="6" id="KW-0472">Membrane</keyword>
<organism evidence="9 10">
    <name type="scientific">Acidithiobacillus thiooxidans ATCC 19377</name>
    <dbReference type="NCBI Taxonomy" id="637390"/>
    <lineage>
        <taxon>Bacteria</taxon>
        <taxon>Pseudomonadati</taxon>
        <taxon>Pseudomonadota</taxon>
        <taxon>Acidithiobacillia</taxon>
        <taxon>Acidithiobacillales</taxon>
        <taxon>Acidithiobacillaceae</taxon>
        <taxon>Acidithiobacillus</taxon>
    </lineage>
</organism>
<dbReference type="GO" id="GO:0015483">
    <property type="term" value="F:long-chain fatty acid transporting porin activity"/>
    <property type="evidence" value="ECO:0007669"/>
    <property type="project" value="TreeGrafter"/>
</dbReference>
<dbReference type="AlphaFoldDB" id="A0A543Q4T9"/>
<evidence type="ECO:0000256" key="7">
    <source>
        <dbReference type="ARBA" id="ARBA00023237"/>
    </source>
</evidence>
<name>A0A543Q4T9_ACITH</name>
<evidence type="ECO:0000256" key="3">
    <source>
        <dbReference type="ARBA" id="ARBA00022452"/>
    </source>
</evidence>
<keyword evidence="4" id="KW-0812">Transmembrane</keyword>
<evidence type="ECO:0000313" key="10">
    <source>
        <dbReference type="Proteomes" id="UP000315403"/>
    </source>
</evidence>
<evidence type="ECO:0000256" key="6">
    <source>
        <dbReference type="ARBA" id="ARBA00023136"/>
    </source>
</evidence>
<evidence type="ECO:0008006" key="11">
    <source>
        <dbReference type="Google" id="ProtNLM"/>
    </source>
</evidence>
<dbReference type="Proteomes" id="UP000315403">
    <property type="component" value="Unassembled WGS sequence"/>
</dbReference>
<reference evidence="9 10" key="1">
    <citation type="submission" date="2019-03" db="EMBL/GenBank/DDBJ databases">
        <title>New insights into Acidothiobacillus thiooxidans sulfur metabolism through coupled gene expression, solution geochemistry, microscopy and spectroscopy analyses.</title>
        <authorList>
            <person name="Camacho D."/>
            <person name="Frazao R."/>
            <person name="Fouillen A."/>
            <person name="Nanci A."/>
            <person name="Lang B.F."/>
            <person name="Apte S.C."/>
            <person name="Baron C."/>
            <person name="Warren L.A."/>
        </authorList>
    </citation>
    <scope>NUCLEOTIDE SEQUENCE [LARGE SCALE GENOMIC DNA]</scope>
    <source>
        <strain evidence="9 10">ATCC 19377</strain>
    </source>
</reference>